<accession>A0A8H6Z893</accession>
<evidence type="ECO:0000256" key="2">
    <source>
        <dbReference type="SAM" id="Phobius"/>
    </source>
</evidence>
<proteinExistence type="predicted"/>
<reference evidence="3" key="1">
    <citation type="submission" date="2020-05" db="EMBL/GenBank/DDBJ databases">
        <title>Mycena genomes resolve the evolution of fungal bioluminescence.</title>
        <authorList>
            <person name="Tsai I.J."/>
        </authorList>
    </citation>
    <scope>NUCLEOTIDE SEQUENCE</scope>
    <source>
        <strain evidence="3">160909Yilan</strain>
    </source>
</reference>
<dbReference type="Proteomes" id="UP000623467">
    <property type="component" value="Unassembled WGS sequence"/>
</dbReference>
<comment type="caution">
    <text evidence="3">The sequence shown here is derived from an EMBL/GenBank/DDBJ whole genome shotgun (WGS) entry which is preliminary data.</text>
</comment>
<keyword evidence="2" id="KW-0812">Transmembrane</keyword>
<sequence>MSESSVLVQPFLSELNSDHGDTSRYGSEKPQESLVAGGQRSGPKQFQLRTFLSKLMGPPGIVVCGQMILLITAWGFFGAVQTRKFIALPYSAALWVNAHAHLVTFLFTMISTGLSLCSSFLFSWGVRQSITLRLRGKGMPLAEFISSVKISSRSLILDAKNRRWSAMSITVLILTVVQTSCWSGLLTPGQINFEVPLSGHEIDLTNTRLQSLQSTGVLDYCVINTTNIASFYVGQTESGYAALKGDIGLPASLTLMDQTFNLSTGGILPQTFEPVNTTTWFIGTDITNIPSNIESLAEIPKGLMFSSATVFQQGFSADVSCEFQDLPADTTVQNFTAQDIQVTQYEMSSTCVSPTIPQVIVNSTIVYTVGASPGYILMVACSGESNTYTLIFQGVNEYSFMNTMVCTVEPKATSVQVDYSATGSINSTPLTDGVAVDVTGPAALTAVTTIFEMITFAQGISTNVVGDEISAVIGEVDPEVYTEVQSPIVSFAAQEYIRGVVEYSGSVLRACLTAPNGAFAEGVPTDMVISTEGVLRGQIVGWREISLDTFYVMIPGTLVAIVTIWVVLWTLAHHARDSEGGPFDPADAMHIVTASAAGGLPNVFTGPQGTPTMRAENAHVILQSLAGRPPALYVQPGRV</sequence>
<keyword evidence="4" id="KW-1185">Reference proteome</keyword>
<feature type="transmembrane region" description="Helical" evidence="2">
    <location>
        <begin position="100"/>
        <end position="126"/>
    </location>
</feature>
<evidence type="ECO:0000256" key="1">
    <source>
        <dbReference type="SAM" id="MobiDB-lite"/>
    </source>
</evidence>
<keyword evidence="2" id="KW-1133">Transmembrane helix</keyword>
<evidence type="ECO:0000313" key="3">
    <source>
        <dbReference type="EMBL" id="KAF7372824.1"/>
    </source>
</evidence>
<protein>
    <submittedName>
        <fullName evidence="3">Uncharacterized protein</fullName>
    </submittedName>
</protein>
<dbReference type="OrthoDB" id="3351168at2759"/>
<name>A0A8H6Z893_9AGAR</name>
<evidence type="ECO:0000313" key="4">
    <source>
        <dbReference type="Proteomes" id="UP000623467"/>
    </source>
</evidence>
<keyword evidence="2" id="KW-0472">Membrane</keyword>
<feature type="transmembrane region" description="Helical" evidence="2">
    <location>
        <begin position="550"/>
        <end position="572"/>
    </location>
</feature>
<gene>
    <name evidence="3" type="ORF">MSAN_00488400</name>
</gene>
<feature type="region of interest" description="Disordered" evidence="1">
    <location>
        <begin position="15"/>
        <end position="41"/>
    </location>
</feature>
<feature type="transmembrane region" description="Helical" evidence="2">
    <location>
        <begin position="59"/>
        <end position="80"/>
    </location>
</feature>
<organism evidence="3 4">
    <name type="scientific">Mycena sanguinolenta</name>
    <dbReference type="NCBI Taxonomy" id="230812"/>
    <lineage>
        <taxon>Eukaryota</taxon>
        <taxon>Fungi</taxon>
        <taxon>Dikarya</taxon>
        <taxon>Basidiomycota</taxon>
        <taxon>Agaricomycotina</taxon>
        <taxon>Agaricomycetes</taxon>
        <taxon>Agaricomycetidae</taxon>
        <taxon>Agaricales</taxon>
        <taxon>Marasmiineae</taxon>
        <taxon>Mycenaceae</taxon>
        <taxon>Mycena</taxon>
    </lineage>
</organism>
<dbReference type="AlphaFoldDB" id="A0A8H6Z893"/>
<feature type="compositionally biased region" description="Basic and acidic residues" evidence="1">
    <location>
        <begin position="16"/>
        <end position="31"/>
    </location>
</feature>
<dbReference type="EMBL" id="JACAZH010000003">
    <property type="protein sequence ID" value="KAF7372824.1"/>
    <property type="molecule type" value="Genomic_DNA"/>
</dbReference>